<evidence type="ECO:0000259" key="9">
    <source>
        <dbReference type="Pfam" id="PF01225"/>
    </source>
</evidence>
<feature type="domain" description="Mur ligase central" evidence="11">
    <location>
        <begin position="108"/>
        <end position="324"/>
    </location>
</feature>
<feature type="binding site" evidence="7">
    <location>
        <begin position="110"/>
        <end position="116"/>
    </location>
    <ligand>
        <name>ATP</name>
        <dbReference type="ChEBI" id="CHEBI:30616"/>
    </ligand>
</feature>
<feature type="binding site" evidence="7">
    <location>
        <position position="187"/>
    </location>
    <ligand>
        <name>UDP-N-acetyl-alpha-D-muramoyl-L-alanyl-D-glutamate</name>
        <dbReference type="ChEBI" id="CHEBI:83900"/>
    </ligand>
</feature>
<evidence type="ECO:0000259" key="10">
    <source>
        <dbReference type="Pfam" id="PF02875"/>
    </source>
</evidence>
<accession>A0A347ZV98</accession>
<comment type="cofactor">
    <cofactor evidence="7">
        <name>Mg(2+)</name>
        <dbReference type="ChEBI" id="CHEBI:18420"/>
    </cofactor>
</comment>
<evidence type="ECO:0000256" key="6">
    <source>
        <dbReference type="ARBA" id="ARBA00023316"/>
    </source>
</evidence>
<evidence type="ECO:0000259" key="11">
    <source>
        <dbReference type="Pfam" id="PF08245"/>
    </source>
</evidence>
<dbReference type="InterPro" id="IPR005761">
    <property type="entry name" value="UDP-N-AcMur-Glu-dNH2Pim_ligase"/>
</dbReference>
<feature type="binding site" evidence="7">
    <location>
        <position position="181"/>
    </location>
    <ligand>
        <name>UDP-N-acetyl-alpha-D-muramoyl-L-alanyl-D-glutamate</name>
        <dbReference type="ChEBI" id="CHEBI:83900"/>
    </ligand>
</feature>
<keyword evidence="6 7" id="KW-0961">Cell wall biogenesis/degradation</keyword>
<keyword evidence="7" id="KW-0067">ATP-binding</keyword>
<evidence type="ECO:0000313" key="12">
    <source>
        <dbReference type="EMBL" id="REG10185.1"/>
    </source>
</evidence>
<comment type="subcellular location">
    <subcellularLocation>
        <location evidence="7 8">Cytoplasm</location>
    </subcellularLocation>
</comment>
<dbReference type="GO" id="GO:0008360">
    <property type="term" value="P:regulation of cell shape"/>
    <property type="evidence" value="ECO:0007669"/>
    <property type="project" value="UniProtKB-KW"/>
</dbReference>
<keyword evidence="7 12" id="KW-0436">Ligase</keyword>
<keyword evidence="3 7" id="KW-0133">Cell shape</keyword>
<keyword evidence="5 7" id="KW-0131">Cell cycle</keyword>
<keyword evidence="2 7" id="KW-0132">Cell division</keyword>
<dbReference type="Pfam" id="PF01225">
    <property type="entry name" value="Mur_ligase"/>
    <property type="match status" value="1"/>
</dbReference>
<dbReference type="InterPro" id="IPR035911">
    <property type="entry name" value="MurE/MurF_N"/>
</dbReference>
<dbReference type="Gene3D" id="3.40.1190.10">
    <property type="entry name" value="Mur-like, catalytic domain"/>
    <property type="match status" value="1"/>
</dbReference>
<dbReference type="RefSeq" id="WP_158675109.1">
    <property type="nucleotide sequence ID" value="NZ_AP018437.1"/>
</dbReference>
<keyword evidence="7" id="KW-0460">Magnesium</keyword>
<feature type="modified residue" description="N6-carboxylysine" evidence="7">
    <location>
        <position position="221"/>
    </location>
</feature>
<dbReference type="InterPro" id="IPR036615">
    <property type="entry name" value="Mur_ligase_C_dom_sf"/>
</dbReference>
<dbReference type="GO" id="GO:0016881">
    <property type="term" value="F:acid-amino acid ligase activity"/>
    <property type="evidence" value="ECO:0007669"/>
    <property type="project" value="UniProtKB-UniRule"/>
</dbReference>
<dbReference type="Gene3D" id="3.90.190.20">
    <property type="entry name" value="Mur ligase, C-terminal domain"/>
    <property type="match status" value="1"/>
</dbReference>
<keyword evidence="4 7" id="KW-0573">Peptidoglycan synthesis</keyword>
<comment type="function">
    <text evidence="7">Catalyzes the addition of an amino acid to the nucleotide precursor UDP-N-acetylmuramoyl-L-alanyl-D-glutamate (UMAG) in the biosynthesis of bacterial cell-wall peptidoglycan.</text>
</comment>
<comment type="caution">
    <text evidence="12">The sequence shown here is derived from an EMBL/GenBank/DDBJ whole genome shotgun (WGS) entry which is preliminary data.</text>
</comment>
<evidence type="ECO:0000256" key="3">
    <source>
        <dbReference type="ARBA" id="ARBA00022960"/>
    </source>
</evidence>
<dbReference type="Pfam" id="PF02875">
    <property type="entry name" value="Mur_ligase_C"/>
    <property type="match status" value="1"/>
</dbReference>
<dbReference type="NCBIfam" id="TIGR01085">
    <property type="entry name" value="murE"/>
    <property type="match status" value="1"/>
</dbReference>
<dbReference type="GO" id="GO:0051301">
    <property type="term" value="P:cell division"/>
    <property type="evidence" value="ECO:0007669"/>
    <property type="project" value="UniProtKB-KW"/>
</dbReference>
<comment type="PTM">
    <text evidence="7">Carboxylation is probably crucial for Mg(2+) binding and, consequently, for the gamma-phosphate positioning of ATP.</text>
</comment>
<dbReference type="GO" id="GO:0005524">
    <property type="term" value="F:ATP binding"/>
    <property type="evidence" value="ECO:0007669"/>
    <property type="project" value="UniProtKB-UniRule"/>
</dbReference>
<protein>
    <recommendedName>
        <fullName evidence="7">UDP-N-acetylmuramyl-tripeptide synthetase</fullName>
        <ecNumber evidence="7">6.3.2.-</ecNumber>
    </recommendedName>
    <alternativeName>
        <fullName evidence="7">UDP-MurNAc-tripeptide synthetase</fullName>
    </alternativeName>
</protein>
<dbReference type="SUPFAM" id="SSF63418">
    <property type="entry name" value="MurE/MurF N-terminal domain"/>
    <property type="match status" value="1"/>
</dbReference>
<keyword evidence="13" id="KW-1185">Reference proteome</keyword>
<evidence type="ECO:0000313" key="13">
    <source>
        <dbReference type="Proteomes" id="UP000256388"/>
    </source>
</evidence>
<dbReference type="InterPro" id="IPR004101">
    <property type="entry name" value="Mur_ligase_C"/>
</dbReference>
<comment type="caution">
    <text evidence="7">Lacks conserved residue(s) required for the propagation of feature annotation.</text>
</comment>
<evidence type="ECO:0000256" key="8">
    <source>
        <dbReference type="RuleBase" id="RU004135"/>
    </source>
</evidence>
<dbReference type="InterPro" id="IPR000713">
    <property type="entry name" value="Mur_ligase_N"/>
</dbReference>
<dbReference type="SUPFAM" id="SSF53623">
    <property type="entry name" value="MurD-like peptide ligases, catalytic domain"/>
    <property type="match status" value="1"/>
</dbReference>
<dbReference type="Pfam" id="PF08245">
    <property type="entry name" value="Mur_ligase_M"/>
    <property type="match status" value="1"/>
</dbReference>
<dbReference type="AlphaFoldDB" id="A0A347ZV98"/>
<name>A0A347ZV98_9CHLR</name>
<comment type="pathway">
    <text evidence="7 8">Cell wall biogenesis; peptidoglycan biosynthesis.</text>
</comment>
<dbReference type="SUPFAM" id="SSF53244">
    <property type="entry name" value="MurD-like peptide ligases, peptide-binding domain"/>
    <property type="match status" value="1"/>
</dbReference>
<dbReference type="InterPro" id="IPR013221">
    <property type="entry name" value="Mur_ligase_cen"/>
</dbReference>
<sequence>MVKLNTLLRQVPNIQNEDIPSLEITGISFDSRQVRPGNIFIALEGGSFDGHAYIPQAVEGGAVAVIGRKPLDLHGVPYFQVPNPRETLAYVSAAFYDFPARQMTVIGVTGTDGKTTTVNLLYNMLLAAGLPAGMISTVNAVIGNEEIDTGFHVTTPEAPTIQRLLRKMVDSGITHVVLETTSHGLAQHRATACDFDIAVITNITHEHLDYHGDYGAYLQAKARLLTGLVDTPKKNGRSYEVAVLNRDDMSYAPLTAILDDPRYAQIKRVTYGTTPDCDLYGRDLATDTNGISFTLETQRQTQTVTSSLMGAYNMHNIMAAAAAASLGLGLDLALALQGVNRLAGVPGRMEKIDLGQDFLAIVDFAHTPNALKVALETANRMKGQGRVIAVFGSAGLRDREKRRMMAATSLALADITILTAEDPRTESLEEILAEMADEAVKSGGVEEKTFLRVPDRGEAIRKAVRLAQPGDIVIACGKGHEQSMCFGQTEYPWDDRTAMRAALSEHLGLPGPAMPYLPTQDR</sequence>
<organism evidence="12 13">
    <name type="scientific">Pelolinea submarina</name>
    <dbReference type="NCBI Taxonomy" id="913107"/>
    <lineage>
        <taxon>Bacteria</taxon>
        <taxon>Bacillati</taxon>
        <taxon>Chloroflexota</taxon>
        <taxon>Anaerolineae</taxon>
        <taxon>Anaerolineales</taxon>
        <taxon>Anaerolineaceae</taxon>
        <taxon>Pelolinea</taxon>
    </lineage>
</organism>
<dbReference type="OrthoDB" id="9800958at2"/>
<feature type="binding site" evidence="7">
    <location>
        <begin position="154"/>
        <end position="155"/>
    </location>
    <ligand>
        <name>UDP-N-acetyl-alpha-D-muramoyl-L-alanyl-D-glutamate</name>
        <dbReference type="ChEBI" id="CHEBI:83900"/>
    </ligand>
</feature>
<dbReference type="HAMAP" id="MF_00208">
    <property type="entry name" value="MurE"/>
    <property type="match status" value="1"/>
</dbReference>
<dbReference type="GO" id="GO:0000287">
    <property type="term" value="F:magnesium ion binding"/>
    <property type="evidence" value="ECO:0007669"/>
    <property type="project" value="UniProtKB-UniRule"/>
</dbReference>
<comment type="similarity">
    <text evidence="1 7">Belongs to the MurCDEF family. MurE subfamily.</text>
</comment>
<keyword evidence="7" id="KW-0547">Nucleotide-binding</keyword>
<feature type="domain" description="Mur ligase N-terminal catalytic" evidence="9">
    <location>
        <begin position="23"/>
        <end position="72"/>
    </location>
</feature>
<evidence type="ECO:0000256" key="2">
    <source>
        <dbReference type="ARBA" id="ARBA00022618"/>
    </source>
</evidence>
<dbReference type="PANTHER" id="PTHR23135:SF4">
    <property type="entry name" value="UDP-N-ACETYLMURAMOYL-L-ALANYL-D-GLUTAMATE--2,6-DIAMINOPIMELATE LIGASE MURE HOMOLOG, CHLOROPLASTIC"/>
    <property type="match status" value="1"/>
</dbReference>
<dbReference type="GO" id="GO:0071555">
    <property type="term" value="P:cell wall organization"/>
    <property type="evidence" value="ECO:0007669"/>
    <property type="project" value="UniProtKB-KW"/>
</dbReference>
<dbReference type="PANTHER" id="PTHR23135">
    <property type="entry name" value="MUR LIGASE FAMILY MEMBER"/>
    <property type="match status" value="1"/>
</dbReference>
<proteinExistence type="inferred from homology"/>
<feature type="binding site" evidence="7">
    <location>
        <position position="31"/>
    </location>
    <ligand>
        <name>UDP-N-acetyl-alpha-D-muramoyl-L-alanyl-D-glutamate</name>
        <dbReference type="ChEBI" id="CHEBI:83900"/>
    </ligand>
</feature>
<reference evidence="12 13" key="1">
    <citation type="submission" date="2018-08" db="EMBL/GenBank/DDBJ databases">
        <title>Genomic Encyclopedia of Type Strains, Phase IV (KMG-IV): sequencing the most valuable type-strain genomes for metagenomic binning, comparative biology and taxonomic classification.</title>
        <authorList>
            <person name="Goeker M."/>
        </authorList>
    </citation>
    <scope>NUCLEOTIDE SEQUENCE [LARGE SCALE GENOMIC DNA]</scope>
    <source>
        <strain evidence="12 13">DSM 23923</strain>
    </source>
</reference>
<dbReference type="NCBIfam" id="NF001126">
    <property type="entry name" value="PRK00139.1-4"/>
    <property type="match status" value="1"/>
</dbReference>
<keyword evidence="7" id="KW-0963">Cytoplasm</keyword>
<dbReference type="GO" id="GO:0009252">
    <property type="term" value="P:peptidoglycan biosynthetic process"/>
    <property type="evidence" value="ECO:0007669"/>
    <property type="project" value="UniProtKB-UniRule"/>
</dbReference>
<evidence type="ECO:0000256" key="7">
    <source>
        <dbReference type="HAMAP-Rule" id="MF_00208"/>
    </source>
</evidence>
<dbReference type="InterPro" id="IPR036565">
    <property type="entry name" value="Mur-like_cat_sf"/>
</dbReference>
<dbReference type="Gene3D" id="3.40.1390.10">
    <property type="entry name" value="MurE/MurF, N-terminal domain"/>
    <property type="match status" value="1"/>
</dbReference>
<dbReference type="EMBL" id="QUMS01000001">
    <property type="protein sequence ID" value="REG10185.1"/>
    <property type="molecule type" value="Genomic_DNA"/>
</dbReference>
<dbReference type="GO" id="GO:0005737">
    <property type="term" value="C:cytoplasm"/>
    <property type="evidence" value="ECO:0007669"/>
    <property type="project" value="UniProtKB-SubCell"/>
</dbReference>
<evidence type="ECO:0000256" key="1">
    <source>
        <dbReference type="ARBA" id="ARBA00005898"/>
    </source>
</evidence>
<dbReference type="EC" id="6.3.2.-" evidence="7"/>
<evidence type="ECO:0000256" key="5">
    <source>
        <dbReference type="ARBA" id="ARBA00023306"/>
    </source>
</evidence>
<feature type="binding site" evidence="7">
    <location>
        <position position="189"/>
    </location>
    <ligand>
        <name>UDP-N-acetyl-alpha-D-muramoyl-L-alanyl-D-glutamate</name>
        <dbReference type="ChEBI" id="CHEBI:83900"/>
    </ligand>
</feature>
<gene>
    <name evidence="7" type="primary">murE</name>
    <name evidence="12" type="ORF">DFR64_0036</name>
</gene>
<dbReference type="Proteomes" id="UP000256388">
    <property type="component" value="Unassembled WGS sequence"/>
</dbReference>
<feature type="domain" description="Mur ligase C-terminal" evidence="10">
    <location>
        <begin position="347"/>
        <end position="479"/>
    </location>
</feature>
<evidence type="ECO:0000256" key="4">
    <source>
        <dbReference type="ARBA" id="ARBA00022984"/>
    </source>
</evidence>
<dbReference type="UniPathway" id="UPA00219"/>